<name>A0A0L0S8A7_ALLM3</name>
<reference evidence="16 17" key="1">
    <citation type="submission" date="2009-11" db="EMBL/GenBank/DDBJ databases">
        <title>Annotation of Allomyces macrogynus ATCC 38327.</title>
        <authorList>
            <consortium name="The Broad Institute Genome Sequencing Platform"/>
            <person name="Russ C."/>
            <person name="Cuomo C."/>
            <person name="Burger G."/>
            <person name="Gray M.W."/>
            <person name="Holland P.W.H."/>
            <person name="King N."/>
            <person name="Lang F.B.F."/>
            <person name="Roger A.J."/>
            <person name="Ruiz-Trillo I."/>
            <person name="Young S.K."/>
            <person name="Zeng Q."/>
            <person name="Gargeya S."/>
            <person name="Fitzgerald M."/>
            <person name="Haas B."/>
            <person name="Abouelleil A."/>
            <person name="Alvarado L."/>
            <person name="Arachchi H.M."/>
            <person name="Berlin A."/>
            <person name="Chapman S.B."/>
            <person name="Gearin G."/>
            <person name="Goldberg J."/>
            <person name="Griggs A."/>
            <person name="Gujja S."/>
            <person name="Hansen M."/>
            <person name="Heiman D."/>
            <person name="Howarth C."/>
            <person name="Larimer J."/>
            <person name="Lui A."/>
            <person name="MacDonald P.J.P."/>
            <person name="McCowen C."/>
            <person name="Montmayeur A."/>
            <person name="Murphy C."/>
            <person name="Neiman D."/>
            <person name="Pearson M."/>
            <person name="Priest M."/>
            <person name="Roberts A."/>
            <person name="Saif S."/>
            <person name="Shea T."/>
            <person name="Sisk P."/>
            <person name="Stolte C."/>
            <person name="Sykes S."/>
            <person name="Wortman J."/>
            <person name="Nusbaum C."/>
            <person name="Birren B."/>
        </authorList>
    </citation>
    <scope>NUCLEOTIDE SEQUENCE [LARGE SCALE GENOMIC DNA]</scope>
    <source>
        <strain evidence="16 17">ATCC 38327</strain>
    </source>
</reference>
<comment type="similarity">
    <text evidence="2">Belongs to the EBP family.</text>
</comment>
<evidence type="ECO:0000256" key="2">
    <source>
        <dbReference type="ARBA" id="ARBA00008337"/>
    </source>
</evidence>
<dbReference type="GO" id="GO:0016020">
    <property type="term" value="C:membrane"/>
    <property type="evidence" value="ECO:0007669"/>
    <property type="project" value="UniProtKB-SubCell"/>
</dbReference>
<reference evidence="17" key="2">
    <citation type="submission" date="2009-11" db="EMBL/GenBank/DDBJ databases">
        <title>The Genome Sequence of Allomyces macrogynus strain ATCC 38327.</title>
        <authorList>
            <consortium name="The Broad Institute Genome Sequencing Platform"/>
            <person name="Russ C."/>
            <person name="Cuomo C."/>
            <person name="Shea T."/>
            <person name="Young S.K."/>
            <person name="Zeng Q."/>
            <person name="Koehrsen M."/>
            <person name="Haas B."/>
            <person name="Borodovsky M."/>
            <person name="Guigo R."/>
            <person name="Alvarado L."/>
            <person name="Berlin A."/>
            <person name="Borenstein D."/>
            <person name="Chen Z."/>
            <person name="Engels R."/>
            <person name="Freedman E."/>
            <person name="Gellesch M."/>
            <person name="Goldberg J."/>
            <person name="Griggs A."/>
            <person name="Gujja S."/>
            <person name="Heiman D."/>
            <person name="Hepburn T."/>
            <person name="Howarth C."/>
            <person name="Jen D."/>
            <person name="Larson L."/>
            <person name="Lewis B."/>
            <person name="Mehta T."/>
            <person name="Park D."/>
            <person name="Pearson M."/>
            <person name="Roberts A."/>
            <person name="Saif S."/>
            <person name="Shenoy N."/>
            <person name="Sisk P."/>
            <person name="Stolte C."/>
            <person name="Sykes S."/>
            <person name="Walk T."/>
            <person name="White J."/>
            <person name="Yandava C."/>
            <person name="Burger G."/>
            <person name="Gray M.W."/>
            <person name="Holland P.W.H."/>
            <person name="King N."/>
            <person name="Lang F.B.F."/>
            <person name="Roger A.J."/>
            <person name="Ruiz-Trillo I."/>
            <person name="Lander E."/>
            <person name="Nusbaum C."/>
        </authorList>
    </citation>
    <scope>NUCLEOTIDE SEQUENCE [LARGE SCALE GENOMIC DNA]</scope>
    <source>
        <strain evidence="17">ATCC 38327</strain>
    </source>
</reference>
<feature type="domain" description="EXPERA" evidence="15">
    <location>
        <begin position="78"/>
        <end position="220"/>
    </location>
</feature>
<feature type="transmembrane region" description="Helical" evidence="14">
    <location>
        <begin position="94"/>
        <end position="115"/>
    </location>
</feature>
<keyword evidence="10" id="KW-1207">Sterol metabolism</keyword>
<keyword evidence="6 13" id="KW-1133">Transmembrane helix</keyword>
<evidence type="ECO:0000256" key="6">
    <source>
        <dbReference type="ARBA" id="ARBA00022989"/>
    </source>
</evidence>
<evidence type="ECO:0000313" key="16">
    <source>
        <dbReference type="EMBL" id="KNE58589.1"/>
    </source>
</evidence>
<dbReference type="OrthoDB" id="58557at2759"/>
<dbReference type="AlphaFoldDB" id="A0A0L0S8A7"/>
<keyword evidence="11" id="KW-0753">Steroid metabolism</keyword>
<proteinExistence type="inferred from homology"/>
<dbReference type="PANTHER" id="PTHR14207">
    <property type="entry name" value="STEROL ISOMERASE"/>
    <property type="match status" value="1"/>
</dbReference>
<dbReference type="GO" id="GO:0000247">
    <property type="term" value="F:C-8 sterol isomerase activity"/>
    <property type="evidence" value="ECO:0007669"/>
    <property type="project" value="TreeGrafter"/>
</dbReference>
<keyword evidence="4 13" id="KW-0812">Transmembrane</keyword>
<feature type="transmembrane region" description="Helical" evidence="14">
    <location>
        <begin position="199"/>
        <end position="220"/>
    </location>
</feature>
<feature type="transmembrane region" description="Helical" evidence="14">
    <location>
        <begin position="169"/>
        <end position="187"/>
    </location>
</feature>
<keyword evidence="5" id="KW-0752">Steroid biosynthesis</keyword>
<dbReference type="VEuPathDB" id="FungiDB:AMAG_04154"/>
<dbReference type="GO" id="GO:0005783">
    <property type="term" value="C:endoplasmic reticulum"/>
    <property type="evidence" value="ECO:0007669"/>
    <property type="project" value="TreeGrafter"/>
</dbReference>
<dbReference type="GO" id="GO:0047750">
    <property type="term" value="F:cholestenol delta-isomerase activity"/>
    <property type="evidence" value="ECO:0007669"/>
    <property type="project" value="InterPro"/>
</dbReference>
<keyword evidence="7" id="KW-0756">Sterol biosynthesis</keyword>
<evidence type="ECO:0000256" key="5">
    <source>
        <dbReference type="ARBA" id="ARBA00022955"/>
    </source>
</evidence>
<evidence type="ECO:0000256" key="13">
    <source>
        <dbReference type="PROSITE-ProRule" id="PRU01087"/>
    </source>
</evidence>
<dbReference type="GO" id="GO:0004769">
    <property type="term" value="F:steroid Delta-isomerase activity"/>
    <property type="evidence" value="ECO:0007669"/>
    <property type="project" value="TreeGrafter"/>
</dbReference>
<evidence type="ECO:0000256" key="4">
    <source>
        <dbReference type="ARBA" id="ARBA00022692"/>
    </source>
</evidence>
<evidence type="ECO:0000256" key="7">
    <source>
        <dbReference type="ARBA" id="ARBA00023011"/>
    </source>
</evidence>
<dbReference type="eggNOG" id="KOG4826">
    <property type="taxonomic scope" value="Eukaryota"/>
</dbReference>
<evidence type="ECO:0000256" key="10">
    <source>
        <dbReference type="ARBA" id="ARBA00023166"/>
    </source>
</evidence>
<dbReference type="PANTHER" id="PTHR14207:SF0">
    <property type="entry name" value="3-BETA-HYDROXYSTEROID-DELTA(8),DELTA(7)-ISOMERASE"/>
    <property type="match status" value="1"/>
</dbReference>
<dbReference type="InterPro" id="IPR033118">
    <property type="entry name" value="EXPERA"/>
</dbReference>
<organism evidence="16 17">
    <name type="scientific">Allomyces macrogynus (strain ATCC 38327)</name>
    <name type="common">Allomyces javanicus var. macrogynus</name>
    <dbReference type="NCBI Taxonomy" id="578462"/>
    <lineage>
        <taxon>Eukaryota</taxon>
        <taxon>Fungi</taxon>
        <taxon>Fungi incertae sedis</taxon>
        <taxon>Blastocladiomycota</taxon>
        <taxon>Blastocladiomycetes</taxon>
        <taxon>Blastocladiales</taxon>
        <taxon>Blastocladiaceae</taxon>
        <taxon>Allomyces</taxon>
    </lineage>
</organism>
<comment type="subcellular location">
    <subcellularLocation>
        <location evidence="1">Membrane</location>
        <topology evidence="1">Multi-pass membrane protein</topology>
    </subcellularLocation>
</comment>
<dbReference type="EMBL" id="GG745333">
    <property type="protein sequence ID" value="KNE58589.1"/>
    <property type="molecule type" value="Genomic_DNA"/>
</dbReference>
<keyword evidence="8" id="KW-0443">Lipid metabolism</keyword>
<feature type="transmembrane region" description="Helical" evidence="14">
    <location>
        <begin position="135"/>
        <end position="157"/>
    </location>
</feature>
<dbReference type="STRING" id="578462.A0A0L0S8A7"/>
<evidence type="ECO:0000256" key="1">
    <source>
        <dbReference type="ARBA" id="ARBA00004141"/>
    </source>
</evidence>
<keyword evidence="12" id="KW-0413">Isomerase</keyword>
<evidence type="ECO:0000256" key="3">
    <source>
        <dbReference type="ARBA" id="ARBA00022516"/>
    </source>
</evidence>
<evidence type="ECO:0000256" key="14">
    <source>
        <dbReference type="SAM" id="Phobius"/>
    </source>
</evidence>
<keyword evidence="3" id="KW-0444">Lipid biosynthesis</keyword>
<dbReference type="GO" id="GO:0016126">
    <property type="term" value="P:sterol biosynthetic process"/>
    <property type="evidence" value="ECO:0007669"/>
    <property type="project" value="UniProtKB-KW"/>
</dbReference>
<dbReference type="Proteomes" id="UP000054350">
    <property type="component" value="Unassembled WGS sequence"/>
</dbReference>
<gene>
    <name evidence="16" type="ORF">AMAG_04154</name>
</gene>
<evidence type="ECO:0000256" key="12">
    <source>
        <dbReference type="ARBA" id="ARBA00023235"/>
    </source>
</evidence>
<keyword evidence="17" id="KW-1185">Reference proteome</keyword>
<sequence>MDQLWHPSASGGASSCTASVPVAEPVPLLNAHPYFPTTLRLPHYVPNTLSHASILGGFAAGLAALLVSAYVIARPPRGGRLRFLWFTLNAGLHLVFEGYFVVTSTTIAGSSSLLAQMWKEYALGDSRYLANDPAVVAAEALTVVVLGPLAAACAIAIARNRAIQWPLQLVISSMHLFSCAMYMVMGLAGDAAHSRPEPIYLWGYMVAMNLPWIVVPLALISQGARHVARHVPASAVSRSGATKKKKGKTD</sequence>
<dbReference type="PROSITE" id="PS51751">
    <property type="entry name" value="EXPERA"/>
    <property type="match status" value="1"/>
</dbReference>
<evidence type="ECO:0000313" key="17">
    <source>
        <dbReference type="Proteomes" id="UP000054350"/>
    </source>
</evidence>
<evidence type="ECO:0000256" key="8">
    <source>
        <dbReference type="ARBA" id="ARBA00023098"/>
    </source>
</evidence>
<evidence type="ECO:0000256" key="9">
    <source>
        <dbReference type="ARBA" id="ARBA00023136"/>
    </source>
</evidence>
<keyword evidence="9 13" id="KW-0472">Membrane</keyword>
<accession>A0A0L0S8A7</accession>
<evidence type="ECO:0000256" key="11">
    <source>
        <dbReference type="ARBA" id="ARBA00023221"/>
    </source>
</evidence>
<dbReference type="OMA" id="VIEGWFC"/>
<evidence type="ECO:0000259" key="15">
    <source>
        <dbReference type="PROSITE" id="PS51751"/>
    </source>
</evidence>
<protein>
    <recommendedName>
        <fullName evidence="15">EXPERA domain-containing protein</fullName>
    </recommendedName>
</protein>
<dbReference type="Pfam" id="PF05241">
    <property type="entry name" value="EBP"/>
    <property type="match status" value="1"/>
</dbReference>
<feature type="transmembrane region" description="Helical" evidence="14">
    <location>
        <begin position="49"/>
        <end position="73"/>
    </location>
</feature>
<dbReference type="InterPro" id="IPR007905">
    <property type="entry name" value="EBP"/>
</dbReference>